<dbReference type="EnsemblMetazoa" id="ACOM023295-RA">
    <property type="protein sequence ID" value="ACOM023295-PA.1"/>
    <property type="gene ID" value="ACOM023295"/>
</dbReference>
<name>A0A8W7P1V6_ANOCL</name>
<dbReference type="InterPro" id="IPR009828">
    <property type="entry name" value="CYRIA/CYRIB_Rac1-bd"/>
</dbReference>
<evidence type="ECO:0000259" key="2">
    <source>
        <dbReference type="Pfam" id="PF07159"/>
    </source>
</evidence>
<dbReference type="GO" id="GO:0030833">
    <property type="term" value="P:regulation of actin filament polymerization"/>
    <property type="evidence" value="ECO:0007669"/>
    <property type="project" value="InterPro"/>
</dbReference>
<dbReference type="AlphaFoldDB" id="A0A8W7P1V6"/>
<organism evidence="3">
    <name type="scientific">Anopheles coluzzii</name>
    <name type="common">African malaria mosquito</name>
    <dbReference type="NCBI Taxonomy" id="1518534"/>
    <lineage>
        <taxon>Eukaryota</taxon>
        <taxon>Metazoa</taxon>
        <taxon>Ecdysozoa</taxon>
        <taxon>Arthropoda</taxon>
        <taxon>Hexapoda</taxon>
        <taxon>Insecta</taxon>
        <taxon>Pterygota</taxon>
        <taxon>Neoptera</taxon>
        <taxon>Endopterygota</taxon>
        <taxon>Diptera</taxon>
        <taxon>Nematocera</taxon>
        <taxon>Culicoidea</taxon>
        <taxon>Culicidae</taxon>
        <taxon>Anophelinae</taxon>
        <taxon>Anopheles</taxon>
    </lineage>
</organism>
<reference evidence="3" key="1">
    <citation type="submission" date="2022-08" db="UniProtKB">
        <authorList>
            <consortium name="EnsemblMetazoa"/>
        </authorList>
    </citation>
    <scope>IDENTIFICATION</scope>
</reference>
<feature type="domain" description="CYRIA/CYRIB Rac1 binding" evidence="2">
    <location>
        <begin position="78"/>
        <end position="250"/>
    </location>
</feature>
<sequence length="1136" mass="130192">MAQEKITLADALSNVEVLDELPLPDEQPCIEAQPCSVVYQANFDTNFEDRNGFVTGIAKYIEEATTHANLPKSNEQPNRVEIYEKTVEVLSPEVNKLLNFMYFQRKAIEAFSGEVKRLCHAEKRKDFVSEAYLLTLGKFINMFAVLDELKNMKSSVKNDYSTYRRAAQFLKVMTDSHSLQESQNLSMFLATQNKIRDTVKDTLEKIVGYEDLLSEVVNICVHMYDSKMYMTPEEKHMLVKVMGFGLFLMDSEICNINKLDQKKKLRLDRIDRIFKNLEVVPLFGDMQIAPFNYIKRSKHFDPSKWPLSSSTAISPQADLMVHLPTIREDHVKYISELSRYSNEVTTTYKDNATDGENKSTADLALRGLQLLSEWTSVVTELYSWKLLHPTDHHQNKECPAEAEEYERATRYNYTEDEKFALIEVIAMIKGLQVLMARIETVLCEAIRRSIYAELQDFVQLVLREPLRKAVKNKKDLIRSIVMSVRETCADWQKGTEPSQDPALKGKKDPDSGFAINVPRLNVGPSSTQLYMVRTMLESLIADKSGGKRTLRKDIDGSCLSQIDAFHKASFYWTYLLSFSETLQKCCDLSQLWYREFYLEMTMGRKVNSYPRNNRYETLLKQRHVQLLGRSIDLNKLITQRINADMQKSLELAICRFEASDITGVVELEALLSVNKLCHKLLSKWLALDDFDAMLKEANHNVLAPYGRITLHVFVELNYDFLANYCYNAATNRFVRNKLQIAFSGPITREKAPVMSHYYLWGSKPLNAAYSTQYSQYNGFVGAPHFHAICRLLGYQGIAVVMEIILKDIVKPLVQGNLLQFTKTLMSAMPKCCKLPLCDYGSPGVLSYYQAHLVDIVQYPDAKTELFQSFREMGNSLLFCLLIEQALSQEEVCDLLHAAPFQNILPRPFCKDGEKPESKQKRLEAKYASLQIVPNVEKLGTAKQAMIAREGDLLTRERLCCGLSIFEVILGRVKSFLDDPIWMGPPPINGVMNIDECSEFHRLWSALQFVYCIPVAGTEYMVEELFGEGLHWAGCTIIVLLNQQRKFEALDFCYHILRVQRVDGKDDTVKGINLKRMVDRIRRFQVLNSQIFAVLNKYLKSNDIEGSNVEHVRCFPPPPHPSVAPSHYHDPNKLRAQ</sequence>
<dbReference type="GO" id="GO:0005737">
    <property type="term" value="C:cytoplasm"/>
    <property type="evidence" value="ECO:0007669"/>
    <property type="project" value="UniProtKB-ARBA"/>
</dbReference>
<evidence type="ECO:0000313" key="3">
    <source>
        <dbReference type="EnsemblMetazoa" id="ACOM023295-PA.1"/>
    </source>
</evidence>
<dbReference type="PRINTS" id="PR01698">
    <property type="entry name" value="CYTOFMRPINTP"/>
</dbReference>
<comment type="similarity">
    <text evidence="1">Belongs to the CYFIP family.</text>
</comment>
<protein>
    <recommendedName>
        <fullName evidence="2">CYRIA/CYRIB Rac1 binding domain-containing protein</fullName>
    </recommendedName>
</protein>
<dbReference type="PANTHER" id="PTHR12195">
    <property type="entry name" value="CYTOPLASMIC FMR1-INTERACTING PROTEIN-RELATED"/>
    <property type="match status" value="1"/>
</dbReference>
<dbReference type="InterPro" id="IPR008081">
    <property type="entry name" value="Cytoplasmic_FMR1-int"/>
</dbReference>
<proteinExistence type="inferred from homology"/>
<dbReference type="GO" id="GO:0031267">
    <property type="term" value="F:small GTPase binding"/>
    <property type="evidence" value="ECO:0007669"/>
    <property type="project" value="InterPro"/>
</dbReference>
<dbReference type="Pfam" id="PF05994">
    <property type="entry name" value="FragX_IP"/>
    <property type="match status" value="2"/>
</dbReference>
<evidence type="ECO:0000256" key="1">
    <source>
        <dbReference type="ARBA" id="ARBA00025790"/>
    </source>
</evidence>
<dbReference type="Pfam" id="PF07159">
    <property type="entry name" value="CYRIA-B_Rac1-bd"/>
    <property type="match status" value="1"/>
</dbReference>
<dbReference type="Proteomes" id="UP000075882">
    <property type="component" value="Unassembled WGS sequence"/>
</dbReference>
<dbReference type="VEuPathDB" id="VectorBase:ACON2_037777"/>
<accession>A0A8W7P1V6</accession>
<dbReference type="PIRSF" id="PIRSF008153">
    <property type="entry name" value="FMR1_interacting"/>
    <property type="match status" value="1"/>
</dbReference>